<name>A0ABN2J1H4_9MICO</name>
<keyword evidence="2" id="KW-1185">Reference proteome</keyword>
<dbReference type="Proteomes" id="UP001501138">
    <property type="component" value="Unassembled WGS sequence"/>
</dbReference>
<proteinExistence type="predicted"/>
<comment type="caution">
    <text evidence="1">The sequence shown here is derived from an EMBL/GenBank/DDBJ whole genome shotgun (WGS) entry which is preliminary data.</text>
</comment>
<accession>A0ABN2J1H4</accession>
<gene>
    <name evidence="1" type="ORF">GCM10009809_09760</name>
</gene>
<sequence length="59" mass="5628">MPSQWVVVIFAASGGGSVDAADAAPTGATTAPAASAAVVALIQPLRTIPALVPSILVAS</sequence>
<evidence type="ECO:0000313" key="2">
    <source>
        <dbReference type="Proteomes" id="UP001501138"/>
    </source>
</evidence>
<dbReference type="EMBL" id="BAAAPM010000003">
    <property type="protein sequence ID" value="GAA1715627.1"/>
    <property type="molecule type" value="Genomic_DNA"/>
</dbReference>
<protein>
    <recommendedName>
        <fullName evidence="3">Secreted peptide</fullName>
    </recommendedName>
</protein>
<evidence type="ECO:0000313" key="1">
    <source>
        <dbReference type="EMBL" id="GAA1715627.1"/>
    </source>
</evidence>
<evidence type="ECO:0008006" key="3">
    <source>
        <dbReference type="Google" id="ProtNLM"/>
    </source>
</evidence>
<reference evidence="1 2" key="1">
    <citation type="journal article" date="2019" name="Int. J. Syst. Evol. Microbiol.">
        <title>The Global Catalogue of Microorganisms (GCM) 10K type strain sequencing project: providing services to taxonomists for standard genome sequencing and annotation.</title>
        <authorList>
            <consortium name="The Broad Institute Genomics Platform"/>
            <consortium name="The Broad Institute Genome Sequencing Center for Infectious Disease"/>
            <person name="Wu L."/>
            <person name="Ma J."/>
        </authorList>
    </citation>
    <scope>NUCLEOTIDE SEQUENCE [LARGE SCALE GENOMIC DNA]</scope>
    <source>
        <strain evidence="1 2">JCM 15589</strain>
    </source>
</reference>
<organism evidence="1 2">
    <name type="scientific">Isoptericola hypogeus</name>
    <dbReference type="NCBI Taxonomy" id="300179"/>
    <lineage>
        <taxon>Bacteria</taxon>
        <taxon>Bacillati</taxon>
        <taxon>Actinomycetota</taxon>
        <taxon>Actinomycetes</taxon>
        <taxon>Micrococcales</taxon>
        <taxon>Promicromonosporaceae</taxon>
        <taxon>Isoptericola</taxon>
    </lineage>
</organism>